<sequence length="102" mass="10991">MARPASGPVALPAKAEQPNEYAVIRVGQRAVESRLKDADSAKFRNQFVGKSGVPCGEVNSKNSFGAYNGFKRYIASGGGISVIEGEIPDEQFEASWQRLCAR</sequence>
<dbReference type="EMBL" id="RWYU02000002">
    <property type="protein sequence ID" value="RYJ63639.1"/>
    <property type="molecule type" value="Genomic_DNA"/>
</dbReference>
<evidence type="ECO:0000313" key="1">
    <source>
        <dbReference type="EMBL" id="RYJ63639.1"/>
    </source>
</evidence>
<dbReference type="OrthoDB" id="6988831at2"/>
<gene>
    <name evidence="1" type="ORF">EJA06_004655</name>
</gene>
<name>A0A482U8R3_9PSED</name>
<comment type="caution">
    <text evidence="1">The sequence shown here is derived from an EMBL/GenBank/DDBJ whole genome shotgun (WGS) entry which is preliminary data.</text>
</comment>
<dbReference type="Proteomes" id="UP000282800">
    <property type="component" value="Unassembled WGS sequence"/>
</dbReference>
<evidence type="ECO:0000313" key="2">
    <source>
        <dbReference type="Proteomes" id="UP000282800"/>
    </source>
</evidence>
<proteinExistence type="predicted"/>
<reference evidence="1 2" key="1">
    <citation type="submission" date="2019-01" db="EMBL/GenBank/DDBJ databases">
        <title>High-quality draft genome of. Pseudomonas songnenensis str. L103, a full-fledged denitrifier isolated from 100 meters deep aquifer in a heavily nitrogen fertilized agricultural area.</title>
        <authorList>
            <person name="Liu M."/>
            <person name="Liu B."/>
        </authorList>
    </citation>
    <scope>NUCLEOTIDE SEQUENCE [LARGE SCALE GENOMIC DNA]</scope>
    <source>
        <strain evidence="1 2">L103</strain>
    </source>
</reference>
<organism evidence="1 2">
    <name type="scientific">Pseudomonas songnenensis</name>
    <dbReference type="NCBI Taxonomy" id="1176259"/>
    <lineage>
        <taxon>Bacteria</taxon>
        <taxon>Pseudomonadati</taxon>
        <taxon>Pseudomonadota</taxon>
        <taxon>Gammaproteobacteria</taxon>
        <taxon>Pseudomonadales</taxon>
        <taxon>Pseudomonadaceae</taxon>
        <taxon>Pseudomonas</taxon>
    </lineage>
</organism>
<accession>A0A482U8R3</accession>
<protein>
    <submittedName>
        <fullName evidence="1">Uncharacterized protein</fullName>
    </submittedName>
</protein>
<dbReference type="AlphaFoldDB" id="A0A482U8R3"/>